<evidence type="ECO:0000313" key="2">
    <source>
        <dbReference type="Proteomes" id="UP000249432"/>
    </source>
</evidence>
<comment type="caution">
    <text evidence="1">The sequence shown here is derived from an EMBL/GenBank/DDBJ whole genome shotgun (WGS) entry which is preliminary data.</text>
</comment>
<organism evidence="1 2">
    <name type="scientific">Corynebacterium kroppenstedtii</name>
    <dbReference type="NCBI Taxonomy" id="161879"/>
    <lineage>
        <taxon>Bacteria</taxon>
        <taxon>Bacillati</taxon>
        <taxon>Actinomycetota</taxon>
        <taxon>Actinomycetes</taxon>
        <taxon>Mycobacteriales</taxon>
        <taxon>Corynebacteriaceae</taxon>
        <taxon>Corynebacterium</taxon>
    </lineage>
</organism>
<reference evidence="1 2" key="1">
    <citation type="submission" date="2017-08" db="EMBL/GenBank/DDBJ databases">
        <title>Infants hospitalized years apart are colonized by the same room-sourced microbial strains.</title>
        <authorList>
            <person name="Brooks B."/>
            <person name="Olm M.R."/>
            <person name="Firek B.A."/>
            <person name="Baker R."/>
            <person name="Thomas B.C."/>
            <person name="Morowitz M.J."/>
            <person name="Banfield J.F."/>
        </authorList>
    </citation>
    <scope>NUCLEOTIDE SEQUENCE [LARGE SCALE GENOMIC DNA]</scope>
    <source>
        <strain evidence="1">S2_003_000_R1_3</strain>
    </source>
</reference>
<proteinExistence type="predicted"/>
<dbReference type="AlphaFoldDB" id="A0A2W5SZ10"/>
<evidence type="ECO:0000313" key="1">
    <source>
        <dbReference type="EMBL" id="PZR04836.1"/>
    </source>
</evidence>
<gene>
    <name evidence="1" type="ORF">DI525_06015</name>
</gene>
<dbReference type="Proteomes" id="UP000249432">
    <property type="component" value="Unassembled WGS sequence"/>
</dbReference>
<protein>
    <submittedName>
        <fullName evidence="1">Phosphate starvation-inducible protein PhoH</fullName>
    </submittedName>
</protein>
<dbReference type="EMBL" id="QFRA01000012">
    <property type="protein sequence ID" value="PZR04836.1"/>
    <property type="molecule type" value="Genomic_DNA"/>
</dbReference>
<accession>A0A2W5SZ10</accession>
<sequence>MSSAISPLSFDLDDEYAPQVLGPVDQNLRIVERSVDADVHVRGARVTVSG</sequence>
<name>A0A2W5SZ10_9CORY</name>
<feature type="non-terminal residue" evidence="1">
    <location>
        <position position="50"/>
    </location>
</feature>